<evidence type="ECO:0000256" key="5">
    <source>
        <dbReference type="ARBA" id="ARBA00022840"/>
    </source>
</evidence>
<organism evidence="9 10">
    <name type="scientific">Enterococcus lemanii</name>
    <dbReference type="NCBI Taxonomy" id="1159752"/>
    <lineage>
        <taxon>Bacteria</taxon>
        <taxon>Bacillati</taxon>
        <taxon>Bacillota</taxon>
        <taxon>Bacilli</taxon>
        <taxon>Lactobacillales</taxon>
        <taxon>Enterococcaceae</taxon>
        <taxon>Enterococcus</taxon>
    </lineage>
</organism>
<dbReference type="InterPro" id="IPR018485">
    <property type="entry name" value="FGGY_C"/>
</dbReference>
<dbReference type="CDD" id="cd07771">
    <property type="entry name" value="ASKHA_NBD_FGGY_RhaB-like"/>
    <property type="match status" value="1"/>
</dbReference>
<keyword evidence="10" id="KW-1185">Reference proteome</keyword>
<dbReference type="PANTHER" id="PTHR43095">
    <property type="entry name" value="SUGAR KINASE"/>
    <property type="match status" value="1"/>
</dbReference>
<evidence type="ECO:0000313" key="9">
    <source>
        <dbReference type="EMBL" id="MFC4718405.1"/>
    </source>
</evidence>
<comment type="similarity">
    <text evidence="1">Belongs to the FGGY kinase family.</text>
</comment>
<dbReference type="InterPro" id="IPR000577">
    <property type="entry name" value="Carb_kinase_FGGY"/>
</dbReference>
<name>A0ABV9MS76_9ENTE</name>
<evidence type="ECO:0000259" key="8">
    <source>
        <dbReference type="Pfam" id="PF02782"/>
    </source>
</evidence>
<comment type="caution">
    <text evidence="9">The sequence shown here is derived from an EMBL/GenBank/DDBJ whole genome shotgun (WGS) entry which is preliminary data.</text>
</comment>
<evidence type="ECO:0000313" key="10">
    <source>
        <dbReference type="Proteomes" id="UP001595969"/>
    </source>
</evidence>
<dbReference type="SUPFAM" id="SSF53067">
    <property type="entry name" value="Actin-like ATPase domain"/>
    <property type="match status" value="2"/>
</dbReference>
<dbReference type="InterPro" id="IPR043129">
    <property type="entry name" value="ATPase_NBD"/>
</dbReference>
<dbReference type="GO" id="GO:0016740">
    <property type="term" value="F:transferase activity"/>
    <property type="evidence" value="ECO:0007669"/>
    <property type="project" value="UniProtKB-KW"/>
</dbReference>
<dbReference type="EC" id="2.7.1.-" evidence="9"/>
<dbReference type="PIRSF" id="PIRSF000538">
    <property type="entry name" value="GlpK"/>
    <property type="match status" value="1"/>
</dbReference>
<dbReference type="Pfam" id="PF00370">
    <property type="entry name" value="FGGY_N"/>
    <property type="match status" value="1"/>
</dbReference>
<dbReference type="Proteomes" id="UP001595969">
    <property type="component" value="Unassembled WGS sequence"/>
</dbReference>
<evidence type="ECO:0000259" key="7">
    <source>
        <dbReference type="Pfam" id="PF00370"/>
    </source>
</evidence>
<gene>
    <name evidence="9" type="ORF">ACFO5I_01415</name>
</gene>
<feature type="domain" description="Carbohydrate kinase FGGY C-terminal" evidence="8">
    <location>
        <begin position="250"/>
        <end position="440"/>
    </location>
</feature>
<feature type="domain" description="Carbohydrate kinase FGGY N-terminal" evidence="7">
    <location>
        <begin position="5"/>
        <end position="240"/>
    </location>
</feature>
<dbReference type="InterPro" id="IPR013449">
    <property type="entry name" value="Rhamnulokinase"/>
</dbReference>
<keyword evidence="3" id="KW-0547">Nucleotide-binding</keyword>
<dbReference type="InterPro" id="IPR018484">
    <property type="entry name" value="FGGY_N"/>
</dbReference>
<dbReference type="Pfam" id="PF02782">
    <property type="entry name" value="FGGY_C"/>
    <property type="match status" value="1"/>
</dbReference>
<dbReference type="Gene3D" id="3.30.420.40">
    <property type="match status" value="2"/>
</dbReference>
<dbReference type="PANTHER" id="PTHR43095:SF5">
    <property type="entry name" value="XYLULOSE KINASE"/>
    <property type="match status" value="1"/>
</dbReference>
<keyword evidence="2 9" id="KW-0808">Transferase</keyword>
<keyword evidence="5" id="KW-0067">ATP-binding</keyword>
<evidence type="ECO:0000256" key="3">
    <source>
        <dbReference type="ARBA" id="ARBA00022741"/>
    </source>
</evidence>
<dbReference type="RefSeq" id="WP_204654614.1">
    <property type="nucleotide sequence ID" value="NZ_JAFBFD010000032.1"/>
</dbReference>
<evidence type="ECO:0000256" key="1">
    <source>
        <dbReference type="ARBA" id="ARBA00009156"/>
    </source>
</evidence>
<keyword evidence="6" id="KW-0684">Rhamnose metabolism</keyword>
<dbReference type="EMBL" id="JBHSGS010000008">
    <property type="protein sequence ID" value="MFC4718405.1"/>
    <property type="molecule type" value="Genomic_DNA"/>
</dbReference>
<reference evidence="10" key="1">
    <citation type="journal article" date="2019" name="Int. J. Syst. Evol. Microbiol.">
        <title>The Global Catalogue of Microorganisms (GCM) 10K type strain sequencing project: providing services to taxonomists for standard genome sequencing and annotation.</title>
        <authorList>
            <consortium name="The Broad Institute Genomics Platform"/>
            <consortium name="The Broad Institute Genome Sequencing Center for Infectious Disease"/>
            <person name="Wu L."/>
            <person name="Ma J."/>
        </authorList>
    </citation>
    <scope>NUCLEOTIDE SEQUENCE [LARGE SCALE GENOMIC DNA]</scope>
    <source>
        <strain evidence="10">CGMCC 1.19032</strain>
    </source>
</reference>
<keyword evidence="4" id="KW-0418">Kinase</keyword>
<proteinExistence type="inferred from homology"/>
<protein>
    <submittedName>
        <fullName evidence="9">Rhamnulokinase family protein</fullName>
        <ecNumber evidence="9">2.7.1.-</ecNumber>
    </submittedName>
</protein>
<dbReference type="InterPro" id="IPR050406">
    <property type="entry name" value="FGGY_Carb_Kinase"/>
</dbReference>
<accession>A0ABV9MS76</accession>
<evidence type="ECO:0000256" key="2">
    <source>
        <dbReference type="ARBA" id="ARBA00022679"/>
    </source>
</evidence>
<evidence type="ECO:0000256" key="6">
    <source>
        <dbReference type="ARBA" id="ARBA00023308"/>
    </source>
</evidence>
<evidence type="ECO:0000256" key="4">
    <source>
        <dbReference type="ARBA" id="ARBA00022777"/>
    </source>
</evidence>
<sequence length="490" mass="55389">MQKNVLAFDFGASSGRAIVGVFKEGALELDEIHRFVNYPIEKEGHLFWDINYLFEQVLLGIQKACQKYKIDSLGIDTWGVDFGLLNKEGELLQNPYNYRDTQTIGMIEKVKEQIDLNELYHQTGNQIMEINTLFQLLAIKNKNPELFESIDKILFMPDLMNYLLTGTKAAEMSIASTSQMIDVHTNQWAENILSKFNIPIEIMPKLVESGNFLGKTKASLGIPEIPVYNICEHDTASAVISIPSNQKFLFVSCGTWSLVGTELPMPIVNEKAYKYNLTNEKGIDNTTRFLKNCTGLWIIQELRRNFEEVGRKYSFAELADLASGAKAFKCWIDTDDPLFSTPGNMVSRIQNYALETNQEIPETDGELARCIYESLAMKYKYTFLEINDATEMEFDTVNIVGGGSQAEILCQMVSDAANMRVCAGPVEATAIGNIAAQLLAQGVFSNIYEVREWVKKSTAVKYYFPGNTKNDWDQEFSNYQKIIEKRGVLC</sequence>